<protein>
    <submittedName>
        <fullName evidence="8">Uncharacterized protein</fullName>
    </submittedName>
</protein>
<keyword evidence="3 4" id="KW-0975">Bacterial flagellum</keyword>
<reference evidence="8 9" key="1">
    <citation type="submission" date="2016-10" db="EMBL/GenBank/DDBJ databases">
        <title>Silvanigrella aquatica sp. nov., isolated from a freshwater lake located in the Black Forest, Germany, description of Silvanigrellaceae fam. nov., Silvanigrellales ord. nov., reclassification of the order Bdellovibrionales in the class Oligoflexia, reclassification of the families Bacteriovoracaceae and Halobacteriovoraceae in the new order Bacteriovoracales ord. nov., and reclassification of the family Pseudobacteriovoracaceae in the order Oligoflexiales.</title>
        <authorList>
            <person name="Hahn M.W."/>
            <person name="Schmidt J."/>
            <person name="Koll U."/>
            <person name="Rohde M."/>
            <person name="Verbag S."/>
            <person name="Pitt A."/>
            <person name="Nakai R."/>
            <person name="Naganuma T."/>
            <person name="Lang E."/>
        </authorList>
    </citation>
    <scope>NUCLEOTIDE SEQUENCE [LARGE SCALE GENOMIC DNA]</scope>
    <source>
        <strain evidence="8 9">MWH-Nonnen-W8red</strain>
    </source>
</reference>
<evidence type="ECO:0000256" key="2">
    <source>
        <dbReference type="ARBA" id="ARBA00009677"/>
    </source>
</evidence>
<dbReference type="InterPro" id="IPR020013">
    <property type="entry name" value="Flagellar_FlgE/F/G"/>
</dbReference>
<dbReference type="Pfam" id="PF22692">
    <property type="entry name" value="LlgE_F_G_D1"/>
    <property type="match status" value="1"/>
</dbReference>
<dbReference type="GO" id="GO:0071978">
    <property type="term" value="P:bacterial-type flagellum-dependent swarming motility"/>
    <property type="evidence" value="ECO:0007669"/>
    <property type="project" value="TreeGrafter"/>
</dbReference>
<dbReference type="PROSITE" id="PS00588">
    <property type="entry name" value="FLAGELLA_BB_ROD"/>
    <property type="match status" value="1"/>
</dbReference>
<dbReference type="InterPro" id="IPR001444">
    <property type="entry name" value="Flag_bb_rod_N"/>
</dbReference>
<dbReference type="RefSeq" id="WP_148696685.1">
    <property type="nucleotide sequence ID" value="NZ_CP017834.1"/>
</dbReference>
<dbReference type="AlphaFoldDB" id="A0A1L4CYD6"/>
<evidence type="ECO:0000259" key="5">
    <source>
        <dbReference type="Pfam" id="PF00460"/>
    </source>
</evidence>
<evidence type="ECO:0000313" key="9">
    <source>
        <dbReference type="Proteomes" id="UP000184731"/>
    </source>
</evidence>
<dbReference type="Pfam" id="PF06429">
    <property type="entry name" value="Flg_bbr_C"/>
    <property type="match status" value="1"/>
</dbReference>
<dbReference type="Proteomes" id="UP000184731">
    <property type="component" value="Chromosome"/>
</dbReference>
<dbReference type="InterPro" id="IPR019776">
    <property type="entry name" value="Flagellar_basal_body_rod_CS"/>
</dbReference>
<dbReference type="PANTHER" id="PTHR30435:SF19">
    <property type="entry name" value="FLAGELLAR BASAL-BODY ROD PROTEIN FLGG"/>
    <property type="match status" value="1"/>
</dbReference>
<dbReference type="SUPFAM" id="SSF117143">
    <property type="entry name" value="Flagellar hook protein flgE"/>
    <property type="match status" value="1"/>
</dbReference>
<gene>
    <name evidence="8" type="ORF">AXG55_03190</name>
</gene>
<evidence type="ECO:0000256" key="1">
    <source>
        <dbReference type="ARBA" id="ARBA00004117"/>
    </source>
</evidence>
<evidence type="ECO:0000259" key="6">
    <source>
        <dbReference type="Pfam" id="PF06429"/>
    </source>
</evidence>
<dbReference type="InterPro" id="IPR037925">
    <property type="entry name" value="FlgE/F/G-like"/>
</dbReference>
<keyword evidence="9" id="KW-1185">Reference proteome</keyword>
<feature type="domain" description="Flagellar basal-body/hook protein C-terminal" evidence="6">
    <location>
        <begin position="212"/>
        <end position="255"/>
    </location>
</feature>
<proteinExistence type="inferred from homology"/>
<dbReference type="PANTHER" id="PTHR30435">
    <property type="entry name" value="FLAGELLAR PROTEIN"/>
    <property type="match status" value="1"/>
</dbReference>
<evidence type="ECO:0000313" key="8">
    <source>
        <dbReference type="EMBL" id="APJ02971.1"/>
    </source>
</evidence>
<evidence type="ECO:0000259" key="7">
    <source>
        <dbReference type="Pfam" id="PF22692"/>
    </source>
</evidence>
<dbReference type="Pfam" id="PF00460">
    <property type="entry name" value="Flg_bb_rod"/>
    <property type="match status" value="1"/>
</dbReference>
<evidence type="ECO:0000256" key="3">
    <source>
        <dbReference type="ARBA" id="ARBA00023143"/>
    </source>
</evidence>
<comment type="similarity">
    <text evidence="2 4">Belongs to the flagella basal body rod proteins family.</text>
</comment>
<organism evidence="8 9">
    <name type="scientific">Silvanigrella aquatica</name>
    <dbReference type="NCBI Taxonomy" id="1915309"/>
    <lineage>
        <taxon>Bacteria</taxon>
        <taxon>Pseudomonadati</taxon>
        <taxon>Bdellovibrionota</taxon>
        <taxon>Oligoflexia</taxon>
        <taxon>Silvanigrellales</taxon>
        <taxon>Silvanigrellaceae</taxon>
        <taxon>Silvanigrella</taxon>
    </lineage>
</organism>
<dbReference type="InterPro" id="IPR010930">
    <property type="entry name" value="Flg_bb/hook_C_dom"/>
</dbReference>
<evidence type="ECO:0000256" key="4">
    <source>
        <dbReference type="RuleBase" id="RU362116"/>
    </source>
</evidence>
<feature type="domain" description="Flagellar basal body rod protein N-terminal" evidence="5">
    <location>
        <begin position="18"/>
        <end position="35"/>
    </location>
</feature>
<feature type="domain" description="Flagellar hook protein FlgE/F/G-like D1" evidence="7">
    <location>
        <begin position="104"/>
        <end position="167"/>
    </location>
</feature>
<dbReference type="OrthoDB" id="5289959at2"/>
<dbReference type="STRING" id="1915309.AXG55_03190"/>
<name>A0A1L4CYD6_9BACT</name>
<dbReference type="InterPro" id="IPR053967">
    <property type="entry name" value="LlgE_F_G-like_D1"/>
</dbReference>
<dbReference type="EMBL" id="CP017834">
    <property type="protein sequence ID" value="APJ02971.1"/>
    <property type="molecule type" value="Genomic_DNA"/>
</dbReference>
<dbReference type="NCBIfam" id="TIGR03506">
    <property type="entry name" value="FlgEFG_subfam"/>
    <property type="match status" value="1"/>
</dbReference>
<dbReference type="KEGG" id="saqi:AXG55_03190"/>
<comment type="subcellular location">
    <subcellularLocation>
        <location evidence="1 4">Bacterial flagellum basal body</location>
    </subcellularLocation>
</comment>
<dbReference type="GO" id="GO:0009425">
    <property type="term" value="C:bacterial-type flagellum basal body"/>
    <property type="evidence" value="ECO:0007669"/>
    <property type="project" value="UniProtKB-SubCell"/>
</dbReference>
<accession>A0A1L4CYD6</accession>
<sequence>MLKNVYAPLSGGVLQERIMEIISNNLANTNTTAFKEDDIAFQAQEANPWPSYATPHPPAPFKTNMQELWPLKGNEMAYVTLSEIKTAHTQGPMIKTGNPLDVAFQGDGFFEVMTPFGERLTRDGGFSISNDGTLITKNGAVVQGENGAISGLNGKDVSILPTGEVYVGKKFVDKLKILAFKDSTLLERLGENLWIHNGPPENFKMPEGEVTEGYLEGSNVNPMRNLTNMIIAHRSYEALQKTVKAHDETMQNANKISDVQ</sequence>